<reference evidence="2 3" key="1">
    <citation type="submission" date="2019-05" db="EMBL/GenBank/DDBJ databases">
        <title>Another draft genome of Portunus trituberculatus and its Hox gene families provides insights of decapod evolution.</title>
        <authorList>
            <person name="Jeong J.-H."/>
            <person name="Song I."/>
            <person name="Kim S."/>
            <person name="Choi T."/>
            <person name="Kim D."/>
            <person name="Ryu S."/>
            <person name="Kim W."/>
        </authorList>
    </citation>
    <scope>NUCLEOTIDE SEQUENCE [LARGE SCALE GENOMIC DNA]</scope>
    <source>
        <tissue evidence="2">Muscle</tissue>
    </source>
</reference>
<evidence type="ECO:0000256" key="1">
    <source>
        <dbReference type="SAM" id="MobiDB-lite"/>
    </source>
</evidence>
<sequence length="114" mass="12915">MTQSSAEKPALACPTLISLQSHRITYGAHYNSLTQTDSVLSAFRGDLRTGWRRGEEEEKTSRLKVRSQPPRRGSSGHRTTTIITHYHPHQQTKPYHTIPHNPHTTNTTTTTITR</sequence>
<evidence type="ECO:0000313" key="3">
    <source>
        <dbReference type="Proteomes" id="UP000324222"/>
    </source>
</evidence>
<proteinExistence type="predicted"/>
<dbReference type="AlphaFoldDB" id="A0A5B7DMS0"/>
<protein>
    <submittedName>
        <fullName evidence="2">Uncharacterized protein</fullName>
    </submittedName>
</protein>
<name>A0A5B7DMS0_PORTR</name>
<accession>A0A5B7DMS0</accession>
<dbReference type="EMBL" id="VSRR010001122">
    <property type="protein sequence ID" value="MPC22760.1"/>
    <property type="molecule type" value="Genomic_DNA"/>
</dbReference>
<evidence type="ECO:0000313" key="2">
    <source>
        <dbReference type="EMBL" id="MPC22760.1"/>
    </source>
</evidence>
<keyword evidence="3" id="KW-1185">Reference proteome</keyword>
<feature type="region of interest" description="Disordered" evidence="1">
    <location>
        <begin position="51"/>
        <end position="78"/>
    </location>
</feature>
<feature type="compositionally biased region" description="Basic and acidic residues" evidence="1">
    <location>
        <begin position="51"/>
        <end position="61"/>
    </location>
</feature>
<comment type="caution">
    <text evidence="2">The sequence shown here is derived from an EMBL/GenBank/DDBJ whole genome shotgun (WGS) entry which is preliminary data.</text>
</comment>
<feature type="compositionally biased region" description="Low complexity" evidence="1">
    <location>
        <begin position="97"/>
        <end position="114"/>
    </location>
</feature>
<feature type="region of interest" description="Disordered" evidence="1">
    <location>
        <begin position="90"/>
        <end position="114"/>
    </location>
</feature>
<organism evidence="2 3">
    <name type="scientific">Portunus trituberculatus</name>
    <name type="common">Swimming crab</name>
    <name type="synonym">Neptunus trituberculatus</name>
    <dbReference type="NCBI Taxonomy" id="210409"/>
    <lineage>
        <taxon>Eukaryota</taxon>
        <taxon>Metazoa</taxon>
        <taxon>Ecdysozoa</taxon>
        <taxon>Arthropoda</taxon>
        <taxon>Crustacea</taxon>
        <taxon>Multicrustacea</taxon>
        <taxon>Malacostraca</taxon>
        <taxon>Eumalacostraca</taxon>
        <taxon>Eucarida</taxon>
        <taxon>Decapoda</taxon>
        <taxon>Pleocyemata</taxon>
        <taxon>Brachyura</taxon>
        <taxon>Eubrachyura</taxon>
        <taxon>Portunoidea</taxon>
        <taxon>Portunidae</taxon>
        <taxon>Portuninae</taxon>
        <taxon>Portunus</taxon>
    </lineage>
</organism>
<dbReference type="Proteomes" id="UP000324222">
    <property type="component" value="Unassembled WGS sequence"/>
</dbReference>
<gene>
    <name evidence="2" type="ORF">E2C01_015784</name>
</gene>